<evidence type="ECO:0000313" key="1">
    <source>
        <dbReference type="EMBL" id="GIY32178.1"/>
    </source>
</evidence>
<name>A0AAV4SK99_9ARAC</name>
<sequence length="104" mass="12093">MPFHAVVVPEAGYRYVLKLTRTEYRQSPHHKHIILLEHLLSSPDTAAAWSLNRTTRLSGQEWEIRRKDMTGHTLPTLPNNRNGATWHITTFLQGFFVDEKREDG</sequence>
<protein>
    <submittedName>
        <fullName evidence="1">Uncharacterized protein</fullName>
    </submittedName>
</protein>
<proteinExistence type="predicted"/>
<reference evidence="1 2" key="1">
    <citation type="submission" date="2021-06" db="EMBL/GenBank/DDBJ databases">
        <title>Caerostris darwini draft genome.</title>
        <authorList>
            <person name="Kono N."/>
            <person name="Arakawa K."/>
        </authorList>
    </citation>
    <scope>NUCLEOTIDE SEQUENCE [LARGE SCALE GENOMIC DNA]</scope>
</reference>
<dbReference type="AlphaFoldDB" id="A0AAV4SK99"/>
<dbReference type="EMBL" id="BPLQ01007752">
    <property type="protein sequence ID" value="GIY32178.1"/>
    <property type="molecule type" value="Genomic_DNA"/>
</dbReference>
<accession>A0AAV4SK99</accession>
<evidence type="ECO:0000313" key="2">
    <source>
        <dbReference type="Proteomes" id="UP001054837"/>
    </source>
</evidence>
<gene>
    <name evidence="1" type="ORF">CDAR_7151</name>
</gene>
<keyword evidence="2" id="KW-1185">Reference proteome</keyword>
<organism evidence="1 2">
    <name type="scientific">Caerostris darwini</name>
    <dbReference type="NCBI Taxonomy" id="1538125"/>
    <lineage>
        <taxon>Eukaryota</taxon>
        <taxon>Metazoa</taxon>
        <taxon>Ecdysozoa</taxon>
        <taxon>Arthropoda</taxon>
        <taxon>Chelicerata</taxon>
        <taxon>Arachnida</taxon>
        <taxon>Araneae</taxon>
        <taxon>Araneomorphae</taxon>
        <taxon>Entelegynae</taxon>
        <taxon>Araneoidea</taxon>
        <taxon>Araneidae</taxon>
        <taxon>Caerostris</taxon>
    </lineage>
</organism>
<comment type="caution">
    <text evidence="1">The sequence shown here is derived from an EMBL/GenBank/DDBJ whole genome shotgun (WGS) entry which is preliminary data.</text>
</comment>
<dbReference type="Proteomes" id="UP001054837">
    <property type="component" value="Unassembled WGS sequence"/>
</dbReference>